<dbReference type="KEGG" id="panr:A7J50_0703"/>
<dbReference type="RefSeq" id="WP_064450574.1">
    <property type="nucleotide sequence ID" value="NZ_CP015600.1"/>
</dbReference>
<dbReference type="InterPro" id="IPR022081">
    <property type="entry name" value="DUF3631"/>
</dbReference>
<evidence type="ECO:0000259" key="2">
    <source>
        <dbReference type="Pfam" id="PF12307"/>
    </source>
</evidence>
<dbReference type="STRING" id="219572.A7J50_0703"/>
<evidence type="ECO:0000313" key="4">
    <source>
        <dbReference type="Proteomes" id="UP000077829"/>
    </source>
</evidence>
<organism evidence="3 4">
    <name type="scientific">Pseudomonas antarctica</name>
    <dbReference type="NCBI Taxonomy" id="219572"/>
    <lineage>
        <taxon>Bacteria</taxon>
        <taxon>Pseudomonadati</taxon>
        <taxon>Pseudomonadota</taxon>
        <taxon>Gammaproteobacteria</taxon>
        <taxon>Pseudomonadales</taxon>
        <taxon>Pseudomonadaceae</taxon>
        <taxon>Pseudomonas</taxon>
    </lineage>
</organism>
<evidence type="ECO:0000256" key="1">
    <source>
        <dbReference type="SAM" id="MobiDB-lite"/>
    </source>
</evidence>
<accession>A0A172YVA5</accession>
<proteinExistence type="predicted"/>
<reference evidence="3 4" key="1">
    <citation type="submission" date="2016-05" db="EMBL/GenBank/DDBJ databases">
        <title>Complete genome sequence of Pseudomonas antarctica PAMC 27494.</title>
        <authorList>
            <person name="Lee J."/>
        </authorList>
    </citation>
    <scope>NUCLEOTIDE SEQUENCE [LARGE SCALE GENOMIC DNA]</scope>
    <source>
        <strain evidence="3 4">PAMC 27494</strain>
    </source>
</reference>
<protein>
    <recommendedName>
        <fullName evidence="2">DUF3631 domain-containing protein</fullName>
    </recommendedName>
</protein>
<dbReference type="Proteomes" id="UP000077829">
    <property type="component" value="Chromosome"/>
</dbReference>
<dbReference type="Pfam" id="PF12307">
    <property type="entry name" value="DUF3631"/>
    <property type="match status" value="1"/>
</dbReference>
<name>A0A172YVA5_9PSED</name>
<feature type="domain" description="DUF3631" evidence="2">
    <location>
        <begin position="258"/>
        <end position="439"/>
    </location>
</feature>
<gene>
    <name evidence="3" type="ORF">A7J50_0703</name>
</gene>
<feature type="region of interest" description="Disordered" evidence="1">
    <location>
        <begin position="485"/>
        <end position="504"/>
    </location>
</feature>
<evidence type="ECO:0000313" key="3">
    <source>
        <dbReference type="EMBL" id="ANF84147.1"/>
    </source>
</evidence>
<sequence>MATENVISLESKSPLQEAIRQLSVDAGALYAPAILDELKRTRDKDPAAWARLRQTVKETKVLSMADFDRLTAPALEGKTSANDGFFDEVEACAEAVDGAALLDEIVLAISQYVIADKETIRAAALWVTFTWLTDVVQVAPIANITAPEKRCGKTVMLSALGKLAYRPMQASDIATAALFRSIELWSPTLLIDEVDAFLRDNEEARGILNAGFTRDSAFVIRCVGDDHIPTKFRVWGGKALCGIGKIADTLADRSIPLRLRRKKPGETTGHLRHSDETVWERLRSRIARFAEDNGTRIGAARPTTIHGLNDRANDCWEPLLAIAEAAGGDWPLMARQAAVVLHGLEGESPSVGVELLTDIKAIFDKKQATRMFSSHLLDELVADDEAPWATWNRGKAMAPRQLKTKLSEFGITSKQVRIGYESGKMGYERSDFVEAWGRYLSPAPPLKTSTPLQATPHKGCSDIETSTQGKSVEIENALQSTEYKGCSGVEDKTPLLREEDEEDL</sequence>
<dbReference type="AlphaFoldDB" id="A0A172YVA5"/>
<dbReference type="EMBL" id="CP015600">
    <property type="protein sequence ID" value="ANF84147.1"/>
    <property type="molecule type" value="Genomic_DNA"/>
</dbReference>
<feature type="region of interest" description="Disordered" evidence="1">
    <location>
        <begin position="447"/>
        <end position="468"/>
    </location>
</feature>
<dbReference type="PATRIC" id="fig|219572.3.peg.718"/>